<organism evidence="1">
    <name type="scientific">Mammaliicoccus sciuri</name>
    <name type="common">Staphylococcus sciuri</name>
    <dbReference type="NCBI Taxonomy" id="1296"/>
    <lineage>
        <taxon>Bacteria</taxon>
        <taxon>Bacillati</taxon>
        <taxon>Bacillota</taxon>
        <taxon>Bacilli</taxon>
        <taxon>Bacillales</taxon>
        <taxon>Staphylococcaceae</taxon>
        <taxon>Mammaliicoccus</taxon>
    </lineage>
</organism>
<name>A0A517CM55_MAMSC</name>
<dbReference type="AlphaFoldDB" id="A0A517CM55"/>
<evidence type="ECO:0000313" key="1">
    <source>
        <dbReference type="EMBL" id="QDR66097.1"/>
    </source>
</evidence>
<accession>A0A517CM55</accession>
<reference evidence="1" key="1">
    <citation type="submission" date="2019-07" db="EMBL/GenBank/DDBJ databases">
        <title>Draft Genome Sequence of Megaplasmid-Bearing Staphylococcus scuiri strain B9-58B Isolated from Retail Pork.</title>
        <authorList>
            <person name="Neyaz L."/>
            <person name="Karki A.B."/>
            <person name="Fakhr M.K."/>
        </authorList>
    </citation>
    <scope>NUCLEOTIDE SEQUENCE</scope>
    <source>
        <strain evidence="1">B9-58B</strain>
        <plasmid evidence="1">pSSLNP162</plasmid>
    </source>
</reference>
<proteinExistence type="predicted"/>
<dbReference type="EMBL" id="CP041918">
    <property type="protein sequence ID" value="QDR66097.1"/>
    <property type="molecule type" value="Genomic_DNA"/>
</dbReference>
<gene>
    <name evidence="1" type="ORF">FPV13_14445</name>
</gene>
<sequence>MIKYHTQESLEKLQDVIDNFVNEKGTGITKNIDEKSIILIGSDMKTVNEESQFSFVTLNVQTLELDKEIKSPKDWITEKKPFKSVEDLEEYLNETTYEELIWFKAL</sequence>
<protein>
    <submittedName>
        <fullName evidence="1">Uncharacterized protein</fullName>
    </submittedName>
</protein>
<dbReference type="RefSeq" id="WP_152292145.1">
    <property type="nucleotide sequence ID" value="NZ_CP041918.1"/>
</dbReference>
<geneLocation type="plasmid" evidence="1">
    <name>pSSLNP162</name>
</geneLocation>
<keyword evidence="1" id="KW-0614">Plasmid</keyword>